<dbReference type="GeneID" id="63703222"/>
<keyword evidence="3" id="KW-1185">Reference proteome</keyword>
<feature type="region of interest" description="Disordered" evidence="1">
    <location>
        <begin position="69"/>
        <end position="92"/>
    </location>
</feature>
<feature type="compositionally biased region" description="Basic and acidic residues" evidence="1">
    <location>
        <begin position="69"/>
        <end position="84"/>
    </location>
</feature>
<reference evidence="2 3" key="1">
    <citation type="journal article" date="2016" name="BMC Genomics">
        <title>Genome sequencing and secondary metabolism of the postharvest pathogen Penicillium griseofulvum.</title>
        <authorList>
            <person name="Banani H."/>
            <person name="Marcet-Houben M."/>
            <person name="Ballester A.R."/>
            <person name="Abbruscato P."/>
            <person name="Gonzalez-Candelas L."/>
            <person name="Gabaldon T."/>
            <person name="Spadaro D."/>
        </authorList>
    </citation>
    <scope>NUCLEOTIDE SEQUENCE [LARGE SCALE GENOMIC DNA]</scope>
    <source>
        <strain evidence="2 3">PG3</strain>
    </source>
</reference>
<dbReference type="EMBL" id="LHQR01000014">
    <property type="protein sequence ID" value="KXG53159.1"/>
    <property type="molecule type" value="Genomic_DNA"/>
</dbReference>
<dbReference type="AlphaFoldDB" id="A0A135LW43"/>
<protein>
    <submittedName>
        <fullName evidence="2">Uncharacterized protein</fullName>
    </submittedName>
</protein>
<proteinExistence type="predicted"/>
<evidence type="ECO:0000313" key="2">
    <source>
        <dbReference type="EMBL" id="KXG53159.1"/>
    </source>
</evidence>
<dbReference type="RefSeq" id="XP_040651694.1">
    <property type="nucleotide sequence ID" value="XM_040787922.1"/>
</dbReference>
<organism evidence="2 3">
    <name type="scientific">Penicillium patulum</name>
    <name type="common">Penicillium griseofulvum</name>
    <dbReference type="NCBI Taxonomy" id="5078"/>
    <lineage>
        <taxon>Eukaryota</taxon>
        <taxon>Fungi</taxon>
        <taxon>Dikarya</taxon>
        <taxon>Ascomycota</taxon>
        <taxon>Pezizomycotina</taxon>
        <taxon>Eurotiomycetes</taxon>
        <taxon>Eurotiomycetidae</taxon>
        <taxon>Eurotiales</taxon>
        <taxon>Aspergillaceae</taxon>
        <taxon>Penicillium</taxon>
    </lineage>
</organism>
<evidence type="ECO:0000313" key="3">
    <source>
        <dbReference type="Proteomes" id="UP000070168"/>
    </source>
</evidence>
<sequence length="155" mass="16914">MEKGIEPTGANGDGTMADEALLIKDWDEETAAYYDRLRMQATSRASSPTINSTEPIKVAVEIVNRAKEAERATRRAVERSKRATEQVPEAPTATNISILTEAHPTNPTNPTTVVIHEIEKKEMGCDNAEMNSGTAATTTTMTLVYRGQKSGSCKW</sequence>
<accession>A0A135LW43</accession>
<gene>
    <name evidence="2" type="ORF">PGRI_002090</name>
</gene>
<dbReference type="Proteomes" id="UP000070168">
    <property type="component" value="Unassembled WGS sequence"/>
</dbReference>
<comment type="caution">
    <text evidence="2">The sequence shown here is derived from an EMBL/GenBank/DDBJ whole genome shotgun (WGS) entry which is preliminary data.</text>
</comment>
<evidence type="ECO:0000256" key="1">
    <source>
        <dbReference type="SAM" id="MobiDB-lite"/>
    </source>
</evidence>
<name>A0A135LW43_PENPA</name>